<keyword evidence="4" id="KW-0378">Hydrolase</keyword>
<feature type="domain" description="Adenosine deaminase" evidence="7">
    <location>
        <begin position="66"/>
        <end position="178"/>
    </location>
</feature>
<keyword evidence="3" id="KW-0479">Metal-binding</keyword>
<feature type="region of interest" description="Disordered" evidence="6">
    <location>
        <begin position="1"/>
        <end position="31"/>
    </location>
</feature>
<proteinExistence type="inferred from homology"/>
<organism evidence="8 9">
    <name type="scientific">Streptomyces umbrinus</name>
    <dbReference type="NCBI Taxonomy" id="67370"/>
    <lineage>
        <taxon>Bacteria</taxon>
        <taxon>Bacillati</taxon>
        <taxon>Actinomycetota</taxon>
        <taxon>Actinomycetes</taxon>
        <taxon>Kitasatosporales</taxon>
        <taxon>Streptomycetaceae</taxon>
        <taxon>Streptomyces</taxon>
        <taxon>Streptomyces phaeochromogenes group</taxon>
    </lineage>
</organism>
<reference evidence="8 9" key="1">
    <citation type="submission" date="2023-07" db="EMBL/GenBank/DDBJ databases">
        <title>Comparative genomics of wheat-associated soil bacteria to identify genetic determinants of phenazine resistance.</title>
        <authorList>
            <person name="Mouncey N."/>
        </authorList>
    </citation>
    <scope>NUCLEOTIDE SEQUENCE [LARGE SCALE GENOMIC DNA]</scope>
    <source>
        <strain evidence="8 9">V2I4</strain>
    </source>
</reference>
<comment type="similarity">
    <text evidence="2">Belongs to the metallo-dependent hydrolases superfamily. Adenosine and AMP deaminases family.</text>
</comment>
<dbReference type="Proteomes" id="UP001230328">
    <property type="component" value="Unassembled WGS sequence"/>
</dbReference>
<dbReference type="SUPFAM" id="SSF51556">
    <property type="entry name" value="Metallo-dependent hydrolases"/>
    <property type="match status" value="1"/>
</dbReference>
<dbReference type="EMBL" id="JAUSZI010000002">
    <property type="protein sequence ID" value="MDQ1032653.1"/>
    <property type="molecule type" value="Genomic_DNA"/>
</dbReference>
<feature type="compositionally biased region" description="Low complexity" evidence="6">
    <location>
        <begin position="214"/>
        <end position="231"/>
    </location>
</feature>
<feature type="region of interest" description="Disordered" evidence="6">
    <location>
        <begin position="199"/>
        <end position="239"/>
    </location>
</feature>
<sequence>MTAEAVASSAGATEPLPGIAQPPASDVAEWPGTAGMPAGFAAAPLGAVPAPADAGTALPRDLHRLPKAHLHLHLEGSMLPAALADLARRHGVHVPDMDAYSSFREFGLRYDEAVSLVRCEDDLRRVVREVVEDAATDGAVWLEPAVNPVRYGQAFGRSSAYVLDLLIDEACGAAARAGIGCGPSSRPCATSTLARPWTWRGSRPRGRMPECPDSASPRTSRCTRPSRSPMPSRSPAPRG</sequence>
<evidence type="ECO:0000256" key="3">
    <source>
        <dbReference type="ARBA" id="ARBA00022723"/>
    </source>
</evidence>
<keyword evidence="9" id="KW-1185">Reference proteome</keyword>
<evidence type="ECO:0000259" key="7">
    <source>
        <dbReference type="Pfam" id="PF00962"/>
    </source>
</evidence>
<dbReference type="InterPro" id="IPR032466">
    <property type="entry name" value="Metal_Hydrolase"/>
</dbReference>
<dbReference type="PANTHER" id="PTHR43114">
    <property type="entry name" value="ADENINE DEAMINASE"/>
    <property type="match status" value="1"/>
</dbReference>
<dbReference type="PANTHER" id="PTHR43114:SF6">
    <property type="entry name" value="ADENINE DEAMINASE"/>
    <property type="match status" value="1"/>
</dbReference>
<name>A0ABU0TA11_9ACTN</name>
<evidence type="ECO:0000256" key="1">
    <source>
        <dbReference type="ARBA" id="ARBA00001947"/>
    </source>
</evidence>
<accession>A0ABU0TA11</accession>
<evidence type="ECO:0000256" key="5">
    <source>
        <dbReference type="ARBA" id="ARBA00022833"/>
    </source>
</evidence>
<dbReference type="Pfam" id="PF00962">
    <property type="entry name" value="A_deaminase"/>
    <property type="match status" value="1"/>
</dbReference>
<evidence type="ECO:0000313" key="8">
    <source>
        <dbReference type="EMBL" id="MDQ1032653.1"/>
    </source>
</evidence>
<evidence type="ECO:0000313" key="9">
    <source>
        <dbReference type="Proteomes" id="UP001230328"/>
    </source>
</evidence>
<comment type="cofactor">
    <cofactor evidence="1">
        <name>Zn(2+)</name>
        <dbReference type="ChEBI" id="CHEBI:29105"/>
    </cofactor>
</comment>
<protein>
    <recommendedName>
        <fullName evidence="7">Adenosine deaminase domain-containing protein</fullName>
    </recommendedName>
</protein>
<evidence type="ECO:0000256" key="2">
    <source>
        <dbReference type="ARBA" id="ARBA00006676"/>
    </source>
</evidence>
<keyword evidence="5" id="KW-0862">Zinc</keyword>
<dbReference type="InterPro" id="IPR001365">
    <property type="entry name" value="A_deaminase_dom"/>
</dbReference>
<comment type="caution">
    <text evidence="8">The sequence shown here is derived from an EMBL/GenBank/DDBJ whole genome shotgun (WGS) entry which is preliminary data.</text>
</comment>
<gene>
    <name evidence="8" type="ORF">QF035_010235</name>
</gene>
<dbReference type="Gene3D" id="3.20.20.140">
    <property type="entry name" value="Metal-dependent hydrolases"/>
    <property type="match status" value="1"/>
</dbReference>
<evidence type="ECO:0000256" key="6">
    <source>
        <dbReference type="SAM" id="MobiDB-lite"/>
    </source>
</evidence>
<dbReference type="InterPro" id="IPR006330">
    <property type="entry name" value="Ado/ade_deaminase"/>
</dbReference>
<evidence type="ECO:0000256" key="4">
    <source>
        <dbReference type="ARBA" id="ARBA00022801"/>
    </source>
</evidence>